<keyword evidence="2" id="KW-1185">Reference proteome</keyword>
<dbReference type="Proteomes" id="UP000199215">
    <property type="component" value="Unassembled WGS sequence"/>
</dbReference>
<gene>
    <name evidence="1" type="ORF">SAMN05192561_12616</name>
</gene>
<dbReference type="RefSeq" id="WP_092817998.1">
    <property type="nucleotide sequence ID" value="NZ_FNWU01000026.1"/>
</dbReference>
<proteinExistence type="predicted"/>
<sequence>MEHISLRVDESLLEAIDENRSEDVDRSKWLRRAAREKIDRPEPREEFEELREDLDDLERRIAVLEQ</sequence>
<evidence type="ECO:0000313" key="1">
    <source>
        <dbReference type="EMBL" id="SEH66882.1"/>
    </source>
</evidence>
<protein>
    <recommendedName>
        <fullName evidence="3">Ribbon-helix-helix protein, copG family</fullName>
    </recommendedName>
</protein>
<organism evidence="1 2">
    <name type="scientific">Halopenitus malekzadehii</name>
    <dbReference type="NCBI Taxonomy" id="1267564"/>
    <lineage>
        <taxon>Archaea</taxon>
        <taxon>Methanobacteriati</taxon>
        <taxon>Methanobacteriota</taxon>
        <taxon>Stenosarchaea group</taxon>
        <taxon>Halobacteria</taxon>
        <taxon>Halobacteriales</taxon>
        <taxon>Haloferacaceae</taxon>
        <taxon>Halopenitus</taxon>
    </lineage>
</organism>
<evidence type="ECO:0000313" key="2">
    <source>
        <dbReference type="Proteomes" id="UP000199215"/>
    </source>
</evidence>
<reference evidence="1 2" key="1">
    <citation type="submission" date="2016-10" db="EMBL/GenBank/DDBJ databases">
        <authorList>
            <person name="de Groot N.N."/>
        </authorList>
    </citation>
    <scope>NUCLEOTIDE SEQUENCE [LARGE SCALE GENOMIC DNA]</scope>
    <source>
        <strain evidence="1 2">IBRC-M10418</strain>
    </source>
</reference>
<dbReference type="EMBL" id="FNWU01000026">
    <property type="protein sequence ID" value="SEH66882.1"/>
    <property type="molecule type" value="Genomic_DNA"/>
</dbReference>
<evidence type="ECO:0008006" key="3">
    <source>
        <dbReference type="Google" id="ProtNLM"/>
    </source>
</evidence>
<name>A0A1H6K620_9EURY</name>
<accession>A0A1H6K620</accession>
<dbReference type="AlphaFoldDB" id="A0A1H6K620"/>